<evidence type="ECO:0000256" key="6">
    <source>
        <dbReference type="SAM" id="Phobius"/>
    </source>
</evidence>
<evidence type="ECO:0000256" key="4">
    <source>
        <dbReference type="ARBA" id="ARBA00022989"/>
    </source>
</evidence>
<dbReference type="OMA" id="NAWTHLV"/>
<feature type="transmembrane region" description="Helical" evidence="6">
    <location>
        <begin position="104"/>
        <end position="120"/>
    </location>
</feature>
<dbReference type="GO" id="GO:0016020">
    <property type="term" value="C:membrane"/>
    <property type="evidence" value="ECO:0007669"/>
    <property type="project" value="UniProtKB-SubCell"/>
</dbReference>
<name>A0A0B2VFY1_TOXCA</name>
<evidence type="ECO:0000256" key="3">
    <source>
        <dbReference type="ARBA" id="ARBA00022692"/>
    </source>
</evidence>
<feature type="transmembrane region" description="Helical" evidence="6">
    <location>
        <begin position="132"/>
        <end position="148"/>
    </location>
</feature>
<dbReference type="STRING" id="6265.A0A0B2VFY1"/>
<proteinExistence type="inferred from homology"/>
<keyword evidence="5 6" id="KW-0472">Membrane</keyword>
<comment type="similarity">
    <text evidence="2">Belongs to the ADIPOR family.</text>
</comment>
<gene>
    <name evidence="7" type="primary">Mmd2</name>
    <name evidence="7" type="ORF">Tcan_09711</name>
</gene>
<dbReference type="OrthoDB" id="186812at2759"/>
<dbReference type="InterPro" id="IPR004254">
    <property type="entry name" value="AdipoR/HlyIII-related"/>
</dbReference>
<dbReference type="Proteomes" id="UP000031036">
    <property type="component" value="Unassembled WGS sequence"/>
</dbReference>
<dbReference type="EMBL" id="JPKZ01001747">
    <property type="protein sequence ID" value="KHN80364.1"/>
    <property type="molecule type" value="Genomic_DNA"/>
</dbReference>
<feature type="transmembrane region" description="Helical" evidence="6">
    <location>
        <begin position="209"/>
        <end position="229"/>
    </location>
</feature>
<keyword evidence="8" id="KW-1185">Reference proteome</keyword>
<protein>
    <submittedName>
        <fullName evidence="7">Monocyte to macrophage differentiation factor 2</fullName>
    </submittedName>
</protein>
<comment type="subcellular location">
    <subcellularLocation>
        <location evidence="1">Membrane</location>
        <topology evidence="1">Multi-pass membrane protein</topology>
    </subcellularLocation>
</comment>
<dbReference type="AlphaFoldDB" id="A0A0B2VFY1"/>
<feature type="transmembrane region" description="Helical" evidence="6">
    <location>
        <begin position="64"/>
        <end position="83"/>
    </location>
</feature>
<accession>A0A0B2VFY1</accession>
<sequence>MNGSCGVQNPYMNKRASQGEAYEPTRYEHIANVLSHGVAIVPSVCGMKWMVAASHRDLQFRVSLIYGFFTTLLFVTSTGYHVCELLFRPHRRKLRYYLHIVDRAAIYFFIAASYTPWLTLRHCGYPGLNLKWIIWLFACVGIVYQYTFHEKYKTVETLLYIAIAAGPSVAIFTMNDRSGLGLMGAGGVVYLLGVIFFKLDGIVPFAHAIWHVHVLIGAGLHGYAVYSSLLGPDRLNPFPDVNKLHVEL</sequence>
<evidence type="ECO:0000256" key="2">
    <source>
        <dbReference type="ARBA" id="ARBA00007018"/>
    </source>
</evidence>
<keyword evidence="3 6" id="KW-0812">Transmembrane</keyword>
<comment type="caution">
    <text evidence="7">The sequence shown here is derived from an EMBL/GenBank/DDBJ whole genome shotgun (WGS) entry which is preliminary data.</text>
</comment>
<dbReference type="Pfam" id="PF03006">
    <property type="entry name" value="HlyIII"/>
    <property type="match status" value="1"/>
</dbReference>
<evidence type="ECO:0000256" key="1">
    <source>
        <dbReference type="ARBA" id="ARBA00004141"/>
    </source>
</evidence>
<feature type="transmembrane region" description="Helical" evidence="6">
    <location>
        <begin position="180"/>
        <end position="197"/>
    </location>
</feature>
<evidence type="ECO:0000313" key="8">
    <source>
        <dbReference type="Proteomes" id="UP000031036"/>
    </source>
</evidence>
<evidence type="ECO:0000256" key="5">
    <source>
        <dbReference type="ARBA" id="ARBA00023136"/>
    </source>
</evidence>
<feature type="transmembrane region" description="Helical" evidence="6">
    <location>
        <begin position="157"/>
        <end position="174"/>
    </location>
</feature>
<reference evidence="7 8" key="1">
    <citation type="submission" date="2014-11" db="EMBL/GenBank/DDBJ databases">
        <title>Genetic blueprint of the zoonotic pathogen Toxocara canis.</title>
        <authorList>
            <person name="Zhu X.-Q."/>
            <person name="Korhonen P.K."/>
            <person name="Cai H."/>
            <person name="Young N.D."/>
            <person name="Nejsum P."/>
            <person name="von Samson-Himmelstjerna G."/>
            <person name="Boag P.R."/>
            <person name="Tan P."/>
            <person name="Li Q."/>
            <person name="Min J."/>
            <person name="Yang Y."/>
            <person name="Wang X."/>
            <person name="Fang X."/>
            <person name="Hall R.S."/>
            <person name="Hofmann A."/>
            <person name="Sternberg P.W."/>
            <person name="Jex A.R."/>
            <person name="Gasser R.B."/>
        </authorList>
    </citation>
    <scope>NUCLEOTIDE SEQUENCE [LARGE SCALE GENOMIC DNA]</scope>
    <source>
        <strain evidence="7">PN_DK_2014</strain>
    </source>
</reference>
<evidence type="ECO:0000313" key="7">
    <source>
        <dbReference type="EMBL" id="KHN80364.1"/>
    </source>
</evidence>
<dbReference type="PANTHER" id="PTHR20855">
    <property type="entry name" value="ADIPOR/PROGESTIN RECEPTOR-RELATED"/>
    <property type="match status" value="1"/>
</dbReference>
<keyword evidence="4 6" id="KW-1133">Transmembrane helix</keyword>
<dbReference type="PANTHER" id="PTHR20855:SF3">
    <property type="entry name" value="LD03007P"/>
    <property type="match status" value="1"/>
</dbReference>
<organism evidence="7 8">
    <name type="scientific">Toxocara canis</name>
    <name type="common">Canine roundworm</name>
    <dbReference type="NCBI Taxonomy" id="6265"/>
    <lineage>
        <taxon>Eukaryota</taxon>
        <taxon>Metazoa</taxon>
        <taxon>Ecdysozoa</taxon>
        <taxon>Nematoda</taxon>
        <taxon>Chromadorea</taxon>
        <taxon>Rhabditida</taxon>
        <taxon>Spirurina</taxon>
        <taxon>Ascaridomorpha</taxon>
        <taxon>Ascaridoidea</taxon>
        <taxon>Toxocaridae</taxon>
        <taxon>Toxocara</taxon>
    </lineage>
</organism>